<keyword evidence="1" id="KW-0732">Signal</keyword>
<proteinExistence type="predicted"/>
<comment type="caution">
    <text evidence="3">The sequence shown here is derived from an EMBL/GenBank/DDBJ whole genome shotgun (WGS) entry which is preliminary data.</text>
</comment>
<evidence type="ECO:0000313" key="4">
    <source>
        <dbReference type="Proteomes" id="UP000295484"/>
    </source>
</evidence>
<reference evidence="3 4" key="1">
    <citation type="submission" date="2019-03" db="EMBL/GenBank/DDBJ databases">
        <title>Genomic Encyclopedia of Type Strains, Phase IV (KMG-IV): sequencing the most valuable type-strain genomes for metagenomic binning, comparative biology and taxonomic classification.</title>
        <authorList>
            <person name="Goeker M."/>
        </authorList>
    </citation>
    <scope>NUCLEOTIDE SEQUENCE [LARGE SCALE GENOMIC DNA]</scope>
    <source>
        <strain evidence="3 4">JA181</strain>
    </source>
</reference>
<feature type="signal peptide" evidence="1">
    <location>
        <begin position="1"/>
        <end position="26"/>
    </location>
</feature>
<evidence type="ECO:0000313" key="3">
    <source>
        <dbReference type="EMBL" id="TDX27774.1"/>
    </source>
</evidence>
<protein>
    <submittedName>
        <fullName evidence="3">DsbC/DsbD-like thiol-disulfide interchange protein</fullName>
    </submittedName>
</protein>
<dbReference type="Pfam" id="PF11412">
    <property type="entry name" value="DsbD_N"/>
    <property type="match status" value="1"/>
</dbReference>
<dbReference type="InterPro" id="IPR028250">
    <property type="entry name" value="DsbDN"/>
</dbReference>
<feature type="domain" description="Thiol:disulfide interchange protein DsbD N-terminal" evidence="2">
    <location>
        <begin position="47"/>
        <end position="152"/>
    </location>
</feature>
<dbReference type="AlphaFoldDB" id="A0A4R8FN67"/>
<gene>
    <name evidence="3" type="ORF">EV657_11499</name>
</gene>
<dbReference type="Proteomes" id="UP000295484">
    <property type="component" value="Unassembled WGS sequence"/>
</dbReference>
<evidence type="ECO:0000259" key="2">
    <source>
        <dbReference type="Pfam" id="PF11412"/>
    </source>
</evidence>
<evidence type="ECO:0000256" key="1">
    <source>
        <dbReference type="SAM" id="SignalP"/>
    </source>
</evidence>
<organism evidence="3 4">
    <name type="scientific">Rhodovulum visakhapatnamense</name>
    <dbReference type="NCBI Taxonomy" id="364297"/>
    <lineage>
        <taxon>Bacteria</taxon>
        <taxon>Pseudomonadati</taxon>
        <taxon>Pseudomonadota</taxon>
        <taxon>Alphaproteobacteria</taxon>
        <taxon>Rhodobacterales</taxon>
        <taxon>Paracoccaceae</taxon>
        <taxon>Rhodovulum</taxon>
    </lineage>
</organism>
<name>A0A4R8FN67_9RHOB</name>
<dbReference type="RefSeq" id="WP_134078284.1">
    <property type="nucleotide sequence ID" value="NZ_SOEB01000014.1"/>
</dbReference>
<feature type="chain" id="PRO_5020779052" evidence="1">
    <location>
        <begin position="27"/>
        <end position="275"/>
    </location>
</feature>
<accession>A0A4R8FN67</accession>
<sequence>MARNLFVPIAAALILAAQALTSPARAETALPPDSVVSGEILPGWQTDRGTYMAALHLTLAPGWKTYWRAPGDAGIPPRFDWHGSKNVAAVRLHWPRPTVFSSNGMRTIGYVDDLVLPIEVTPGEPGRPMEIRARIDLGVCHDICMPMELRLDERLPGESRAAPIRAALAAQPLDARAARVGRVACEVEPIADGLRLTARIEVPPLGGDETAVFELPDPSIWVAETEMNREGSLLVARSDIVPADGTPFALDRSLVRITLLGQDRAVDIQGCGGAR</sequence>
<dbReference type="EMBL" id="SOEB01000014">
    <property type="protein sequence ID" value="TDX27774.1"/>
    <property type="molecule type" value="Genomic_DNA"/>
</dbReference>